<evidence type="ECO:0000313" key="2">
    <source>
        <dbReference type="EMBL" id="MCK8480663.1"/>
    </source>
</evidence>
<protein>
    <recommendedName>
        <fullName evidence="4">PH domain-containing protein</fullName>
    </recommendedName>
</protein>
<name>A0ABT0H8H3_9FLAO</name>
<accession>A0ABT0H8H3</accession>
<keyword evidence="1" id="KW-0812">Transmembrane</keyword>
<keyword evidence="3" id="KW-1185">Reference proteome</keyword>
<gene>
    <name evidence="2" type="ORF">MUY34_08530</name>
</gene>
<dbReference type="Proteomes" id="UP001203687">
    <property type="component" value="Unassembled WGS sequence"/>
</dbReference>
<sequence length="163" mass="19436">MRTNNSKVKNTIISVYFMLIVLAITFLFVFRTFTYNVANPMLLFIGIALGFALLFFLVHFVSKFFEYDSDGLKVVITNRGLLFSDKFNYREHILEFDKNELYAFKFKNYFFYKTLTFYLKNSKGKKTVETFNTTLVNRRKRRYIRQSLSKIIKANKKALQNNE</sequence>
<feature type="transmembrane region" description="Helical" evidence="1">
    <location>
        <begin position="12"/>
        <end position="30"/>
    </location>
</feature>
<reference evidence="2" key="1">
    <citation type="submission" date="2022-04" db="EMBL/GenBank/DDBJ databases">
        <authorList>
            <person name="Ren T."/>
        </authorList>
    </citation>
    <scope>NUCLEOTIDE SEQUENCE</scope>
    <source>
        <strain evidence="2">F63249</strain>
    </source>
</reference>
<dbReference type="EMBL" id="JALPQF010000007">
    <property type="protein sequence ID" value="MCK8480663.1"/>
    <property type="molecule type" value="Genomic_DNA"/>
</dbReference>
<evidence type="ECO:0000256" key="1">
    <source>
        <dbReference type="SAM" id="Phobius"/>
    </source>
</evidence>
<organism evidence="2 3">
    <name type="scientific">Psychroserpens algicola</name>
    <dbReference type="NCBI Taxonomy" id="1719034"/>
    <lineage>
        <taxon>Bacteria</taxon>
        <taxon>Pseudomonadati</taxon>
        <taxon>Bacteroidota</taxon>
        <taxon>Flavobacteriia</taxon>
        <taxon>Flavobacteriales</taxon>
        <taxon>Flavobacteriaceae</taxon>
        <taxon>Psychroserpens</taxon>
    </lineage>
</organism>
<evidence type="ECO:0008006" key="4">
    <source>
        <dbReference type="Google" id="ProtNLM"/>
    </source>
</evidence>
<proteinExistence type="predicted"/>
<keyword evidence="1" id="KW-0472">Membrane</keyword>
<dbReference type="RefSeq" id="WP_248412714.1">
    <property type="nucleotide sequence ID" value="NZ_JALPQF010000007.1"/>
</dbReference>
<keyword evidence="1" id="KW-1133">Transmembrane helix</keyword>
<comment type="caution">
    <text evidence="2">The sequence shown here is derived from an EMBL/GenBank/DDBJ whole genome shotgun (WGS) entry which is preliminary data.</text>
</comment>
<evidence type="ECO:0000313" key="3">
    <source>
        <dbReference type="Proteomes" id="UP001203687"/>
    </source>
</evidence>
<feature type="transmembrane region" description="Helical" evidence="1">
    <location>
        <begin position="42"/>
        <end position="61"/>
    </location>
</feature>